<feature type="coiled-coil region" evidence="1">
    <location>
        <begin position="1075"/>
        <end position="1109"/>
    </location>
</feature>
<feature type="coiled-coil region" evidence="1">
    <location>
        <begin position="1465"/>
        <end position="1552"/>
    </location>
</feature>
<proteinExistence type="predicted"/>
<feature type="coiled-coil region" evidence="1">
    <location>
        <begin position="1610"/>
        <end position="1744"/>
    </location>
</feature>
<feature type="coiled-coil region" evidence="1">
    <location>
        <begin position="120"/>
        <end position="164"/>
    </location>
</feature>
<dbReference type="PANTHER" id="PTHR23159">
    <property type="entry name" value="CENTROSOMAL PROTEIN 2"/>
    <property type="match status" value="1"/>
</dbReference>
<evidence type="ECO:0000313" key="3">
    <source>
        <dbReference type="EMBL" id="KAK6619364.1"/>
    </source>
</evidence>
<evidence type="ECO:0000256" key="1">
    <source>
        <dbReference type="SAM" id="Coils"/>
    </source>
</evidence>
<feature type="region of interest" description="Disordered" evidence="2">
    <location>
        <begin position="1870"/>
        <end position="1894"/>
    </location>
</feature>
<name>A0ABR1AHB3_POLSC</name>
<feature type="coiled-coil region" evidence="1">
    <location>
        <begin position="913"/>
        <end position="940"/>
    </location>
</feature>
<feature type="coiled-coil region" evidence="1">
    <location>
        <begin position="668"/>
        <end position="718"/>
    </location>
</feature>
<protein>
    <submittedName>
        <fullName evidence="3">Uncharacterized protein</fullName>
    </submittedName>
</protein>
<accession>A0ABR1AHB3</accession>
<feature type="compositionally biased region" description="Basic and acidic residues" evidence="2">
    <location>
        <begin position="253"/>
        <end position="263"/>
    </location>
</feature>
<keyword evidence="1" id="KW-0175">Coiled coil</keyword>
<dbReference type="Gene3D" id="1.20.5.1700">
    <property type="match status" value="1"/>
</dbReference>
<gene>
    <name evidence="3" type="ORF">RUM44_003746</name>
</gene>
<reference evidence="3 4" key="1">
    <citation type="submission" date="2023-09" db="EMBL/GenBank/DDBJ databases">
        <title>Genomes of two closely related lineages of the louse Polyplax serrata with different host specificities.</title>
        <authorList>
            <person name="Martinu J."/>
            <person name="Tarabai H."/>
            <person name="Stefka J."/>
            <person name="Hypsa V."/>
        </authorList>
    </citation>
    <scope>NUCLEOTIDE SEQUENCE [LARGE SCALE GENOMIC DNA]</scope>
    <source>
        <strain evidence="3">98ZLc_SE</strain>
    </source>
</reference>
<dbReference type="EMBL" id="JAWJWF010000049">
    <property type="protein sequence ID" value="KAK6619364.1"/>
    <property type="molecule type" value="Genomic_DNA"/>
</dbReference>
<feature type="region of interest" description="Disordered" evidence="2">
    <location>
        <begin position="243"/>
        <end position="278"/>
    </location>
</feature>
<sequence>MTGGEFQAIAKELCEKNELLKKHSCRIEQLEQEIHVKNKQCKELLRRLKRVTTRSSCQSGEEEYDEDDFDECDVTAMDKSLNGCITDLENQTHLLVQKSQDAELQMQMMTSERKKLIIERNEMGNKLQCAMNENERLTKELARLKTCLAEKEDFNKMTEQLKQEKCELIKKVNGLQENIKEINNNFKESRWALASEVAEKHDQVHEAQRRIVELEEQLRHADQQIQFKEDIVRELRKELRSTRKSSQMCNLDKPQKPTVREHSPPTQLIGPKSLNVSGPDKTINDDDLKFDIHIYSLTDNVRCKQSVKKTEKGPELRSVDVQTEVFGSTSPTPLKVRNVSTQHRTRVQKLPRSFGTLTVTPWSGTTGQIASDDICIEYIQENKKNQKGVFTGQRQPCANLNNSVRRIKSIKFDEASTCTFKCGSDNRTMNCSSPSCDGPDSGFFSAANLLPEKKDDGQTSTSENEKLRSQLECLKNSLSMRVKDLQVQQELTRDLEDELERTKDDLSSLQDKFEKQERRNKMSTITSLSEPGLNSKYGTLFYAVNKVEATLRNLSAKHSCGLKECRSVIEKEIEKIMSVKNDLKCFEVHQFHTAALLTYLSQANKSTGPGKPCPCSSANTCNSGKTIELDNFQSLSYRSDLQSNRCNLPHVNDVESFREKALMGVATLEEMKEQLEKIENLIRKYIDEFPCDCDKGTLSACEEKLDTLRKEFDDITDQLCGMIQKLDEYNAEESCNGSSTTCYDIMKAKEQMSILTDDCGIAGDISRLRCDSQRLQKEICHQENEIEKLQETLRQLDCECEKRRNELQQQNKDLDTRMTEICRLKSLMCEIGQQLQKDLAGSTGSAVVRVPSQCTSAGNSLRSLFCAIKEFSCILEKANAILSDGPKLMEDNDKLKKKIVSMEKYICNKEETLRALQDTIKFKECQIDEFKSKVELSENETSKLAQDVEEKCRLIANLQDAVRKCKQFEVNVRSVQMEAMEFKICELDNKLKQSEKEVRNPLGPPQRSRVKYFGVTKPINCILFQLQAKERKLESLHNTILVLSSKNVYLIQKLNIIEPRLKSIYKTCHLFEKMVDTLQCELKERENEVENLCGKIRDLEEELDCEFKKCENRAMEDSKCIEDLSSAVKNFQKELCCARENYNTTLNETENLLMRERQTYKEKEKELKDKICQLKSEIKELRTELEENESNDNCSAKICDLENQVKEAETRQQFYEQRITELENDLQYTVLEHEEERKNMFQKLCEEKKENVKNKTLITKLNESIKQNVASEKALRERIERFTEDTEILKSENQELRTEVEVRKKMICALENNESTNLTDLEELICHLQVQKADAKSRCCSLRAELDKELKLKRILECRVEDLSSMLENKLQEFDEMVKNYKCTTAKLQEALKKVKEPDTDCRDNGLQQEMNDGQYNEHECFQKIIKAKATENAKLCSRLLVMKVEMESLRTEYLAMQANKDSLISNLRHDVNCLDKNLQELEEKYQSLEEENRRVQGELDNSLDKSATVQAEFREKQKELCAKLRSTLCEKNDLLNSVDKLQQQLEHLCLENVNKDETNRELAEECSRLKLNHEATDNYIRNRSEKIICNLNKQVKNLECELCSVKENYDALNEEYQSLLEQFKTIEKKKTNLEKLYIQVNNENGDLQDLKMRMEKELCELKNQNSLLKNKIMTATKGENGGNCDEIKNLRNKVRELAIKVRTFEKKIIPELEQEIGEKNCCIENMNAEIREANISSQRMRNEALRVIQHTRKYLAAQRCANDGLKSRLESSNKRGNILGAENRELEEQLKAVTRMNEFLLCQLENSKSDVETEPRPCTQLPWGCATVERDTSSSEYLAESGIQSMQQSPTNMEYNAYDFKENAKRTSSQWNALKRGKHGGSAEYPSCRGNVR</sequence>
<feature type="coiled-coil region" evidence="1">
    <location>
        <begin position="772"/>
        <end position="813"/>
    </location>
</feature>
<dbReference type="Proteomes" id="UP001359485">
    <property type="component" value="Unassembled WGS sequence"/>
</dbReference>
<feature type="coiled-coil region" evidence="1">
    <location>
        <begin position="485"/>
        <end position="519"/>
    </location>
</feature>
<keyword evidence="4" id="KW-1185">Reference proteome</keyword>
<feature type="coiled-coil region" evidence="1">
    <location>
        <begin position="1139"/>
        <end position="1299"/>
    </location>
</feature>
<evidence type="ECO:0000256" key="2">
    <source>
        <dbReference type="SAM" id="MobiDB-lite"/>
    </source>
</evidence>
<comment type="caution">
    <text evidence="3">The sequence shown here is derived from an EMBL/GenBank/DDBJ whole genome shotgun (WGS) entry which is preliminary data.</text>
</comment>
<organism evidence="3 4">
    <name type="scientific">Polyplax serrata</name>
    <name type="common">Common mouse louse</name>
    <dbReference type="NCBI Taxonomy" id="468196"/>
    <lineage>
        <taxon>Eukaryota</taxon>
        <taxon>Metazoa</taxon>
        <taxon>Ecdysozoa</taxon>
        <taxon>Arthropoda</taxon>
        <taxon>Hexapoda</taxon>
        <taxon>Insecta</taxon>
        <taxon>Pterygota</taxon>
        <taxon>Neoptera</taxon>
        <taxon>Paraneoptera</taxon>
        <taxon>Psocodea</taxon>
        <taxon>Troctomorpha</taxon>
        <taxon>Phthiraptera</taxon>
        <taxon>Anoplura</taxon>
        <taxon>Polyplacidae</taxon>
        <taxon>Polyplax</taxon>
    </lineage>
</organism>
<feature type="coiled-coil region" evidence="1">
    <location>
        <begin position="20"/>
        <end position="47"/>
    </location>
</feature>
<evidence type="ECO:0000313" key="4">
    <source>
        <dbReference type="Proteomes" id="UP001359485"/>
    </source>
</evidence>
<dbReference type="PANTHER" id="PTHR23159:SF60">
    <property type="entry name" value="SPINDLE ASSEMBLY ABNORMAL PROTEIN 4"/>
    <property type="match status" value="1"/>
</dbReference>